<protein>
    <recommendedName>
        <fullName evidence="3">CDP-glycerol:poly(Glycerophosphate) glycerophosphotransferase</fullName>
    </recommendedName>
</protein>
<comment type="caution">
    <text evidence="1">The sequence shown here is derived from an EMBL/GenBank/DDBJ whole genome shotgun (WGS) entry which is preliminary data.</text>
</comment>
<organism evidence="1 2">
    <name type="scientific">Murinocardiopsis flavida</name>
    <dbReference type="NCBI Taxonomy" id="645275"/>
    <lineage>
        <taxon>Bacteria</taxon>
        <taxon>Bacillati</taxon>
        <taxon>Actinomycetota</taxon>
        <taxon>Actinomycetes</taxon>
        <taxon>Streptosporangiales</taxon>
        <taxon>Nocardiopsidaceae</taxon>
        <taxon>Murinocardiopsis</taxon>
    </lineage>
</organism>
<gene>
    <name evidence="1" type="ORF">CLV63_1244</name>
</gene>
<name>A0A2P8CY46_9ACTN</name>
<sequence length="411" mass="44580">MDQWLHTPVGLNAQRWVTRPGCRTVLVMVHSVACAQRLMDVVALLKADGRIQIVFTMAPSIFHRGVPEWLAALDCVVIPWSQAEQTRFDLAIAASYWGIERIHAPLVLLPHGAGFGKFMTPALTGVAAAPRGTFGLDRQRLLHDGRVIPSALVLAHEQERRRLAEGCPEALQHAQVVGDPVVDRLLDARMVPQRFRAALGVGSDQRLAVMVSTWGPHSLLGARSDAVARLVEEAREQHGWRVALLVHPNVWASHGTWQMRAWMADWESCGLIVLPQRTDCVGVLAAADVVIGDHGSTTLYATLLDRPLAMAGAQEADVDPHAPISELLLRAPTIAESGPVLAGVEGMTARFRPGTWGSVAAQISSHPGLFATRMRRVLYEQVGLAEPQWQAHLPHAEIAGLRTARGGEGSG</sequence>
<reference evidence="1 2" key="1">
    <citation type="submission" date="2018-03" db="EMBL/GenBank/DDBJ databases">
        <title>Genomic Encyclopedia of Archaeal and Bacterial Type Strains, Phase II (KMG-II): from individual species to whole genera.</title>
        <authorList>
            <person name="Goeker M."/>
        </authorList>
    </citation>
    <scope>NUCLEOTIDE SEQUENCE [LARGE SCALE GENOMIC DNA]</scope>
    <source>
        <strain evidence="1 2">DSM 45312</strain>
    </source>
</reference>
<dbReference type="OrthoDB" id="3661391at2"/>
<dbReference type="SUPFAM" id="SSF53756">
    <property type="entry name" value="UDP-Glycosyltransferase/glycogen phosphorylase"/>
    <property type="match status" value="1"/>
</dbReference>
<dbReference type="EMBL" id="PYGA01000024">
    <property type="protein sequence ID" value="PSK89900.1"/>
    <property type="molecule type" value="Genomic_DNA"/>
</dbReference>
<dbReference type="Proteomes" id="UP000240542">
    <property type="component" value="Unassembled WGS sequence"/>
</dbReference>
<proteinExistence type="predicted"/>
<evidence type="ECO:0000313" key="1">
    <source>
        <dbReference type="EMBL" id="PSK89900.1"/>
    </source>
</evidence>
<evidence type="ECO:0000313" key="2">
    <source>
        <dbReference type="Proteomes" id="UP000240542"/>
    </source>
</evidence>
<accession>A0A2P8CY46</accession>
<dbReference type="RefSeq" id="WP_106585967.1">
    <property type="nucleotide sequence ID" value="NZ_PYGA01000024.1"/>
</dbReference>
<dbReference type="AlphaFoldDB" id="A0A2P8CY46"/>
<evidence type="ECO:0008006" key="3">
    <source>
        <dbReference type="Google" id="ProtNLM"/>
    </source>
</evidence>
<keyword evidence="2" id="KW-1185">Reference proteome</keyword>